<keyword evidence="11 13" id="KW-0807">Transducer</keyword>
<dbReference type="CDD" id="cd00112">
    <property type="entry name" value="LDLa"/>
    <property type="match status" value="1"/>
</dbReference>
<dbReference type="SUPFAM" id="SSF57424">
    <property type="entry name" value="LDL receptor-like module"/>
    <property type="match status" value="1"/>
</dbReference>
<evidence type="ECO:0000259" key="15">
    <source>
        <dbReference type="PROSITE" id="PS50262"/>
    </source>
</evidence>
<dbReference type="PROSITE" id="PS00237">
    <property type="entry name" value="G_PROTEIN_RECEP_F1_1"/>
    <property type="match status" value="1"/>
</dbReference>
<evidence type="ECO:0000256" key="9">
    <source>
        <dbReference type="ARBA" id="ARBA00023157"/>
    </source>
</evidence>
<keyword evidence="3" id="KW-0433">Leucine-rich repeat</keyword>
<dbReference type="InterPro" id="IPR000276">
    <property type="entry name" value="GPCR_Rhodpsn"/>
</dbReference>
<keyword evidence="9" id="KW-1015">Disulfide bond</keyword>
<dbReference type="InterPro" id="IPR002172">
    <property type="entry name" value="LDrepeatLR_classA_rpt"/>
</dbReference>
<evidence type="ECO:0000256" key="1">
    <source>
        <dbReference type="ARBA" id="ARBA00004651"/>
    </source>
</evidence>
<dbReference type="PROSITE" id="PS50068">
    <property type="entry name" value="LDLRA_2"/>
    <property type="match status" value="1"/>
</dbReference>
<dbReference type="SUPFAM" id="SSF52058">
    <property type="entry name" value="L domain-like"/>
    <property type="match status" value="1"/>
</dbReference>
<dbReference type="PROSITE" id="PS50262">
    <property type="entry name" value="G_PROTEIN_RECEP_F1_2"/>
    <property type="match status" value="1"/>
</dbReference>
<comment type="similarity">
    <text evidence="13">Belongs to the G-protein coupled receptor 1 family.</text>
</comment>
<dbReference type="PANTHER" id="PTHR24372">
    <property type="entry name" value="GLYCOPROTEIN HORMONE RECEPTOR"/>
    <property type="match status" value="1"/>
</dbReference>
<dbReference type="InterPro" id="IPR001611">
    <property type="entry name" value="Leu-rich_rpt"/>
</dbReference>
<keyword evidence="16" id="KW-1185">Reference proteome</keyword>
<dbReference type="InterPro" id="IPR036055">
    <property type="entry name" value="LDL_receptor-like_sf"/>
</dbReference>
<evidence type="ECO:0000313" key="17">
    <source>
        <dbReference type="RefSeq" id="XP_014668844.1"/>
    </source>
</evidence>
<dbReference type="PROSITE" id="PS01209">
    <property type="entry name" value="LDLRA_1"/>
    <property type="match status" value="1"/>
</dbReference>
<dbReference type="Pfam" id="PF13855">
    <property type="entry name" value="LRR_8"/>
    <property type="match status" value="1"/>
</dbReference>
<feature type="transmembrane region" description="Helical" evidence="14">
    <location>
        <begin position="273"/>
        <end position="289"/>
    </location>
</feature>
<keyword evidence="10 13" id="KW-0675">Receptor</keyword>
<evidence type="ECO:0000256" key="4">
    <source>
        <dbReference type="ARBA" id="ARBA00022692"/>
    </source>
</evidence>
<dbReference type="InterPro" id="IPR032675">
    <property type="entry name" value="LRR_dom_sf"/>
</dbReference>
<dbReference type="InterPro" id="IPR003591">
    <property type="entry name" value="Leu-rich_rpt_typical-subtyp"/>
</dbReference>
<evidence type="ECO:0000256" key="5">
    <source>
        <dbReference type="ARBA" id="ARBA00022737"/>
    </source>
</evidence>
<keyword evidence="2" id="KW-1003">Cell membrane</keyword>
<dbReference type="Gene3D" id="4.10.400.10">
    <property type="entry name" value="Low-density Lipoprotein Receptor"/>
    <property type="match status" value="1"/>
</dbReference>
<dbReference type="PRINTS" id="PR00237">
    <property type="entry name" value="GPCRRHODOPSN"/>
</dbReference>
<evidence type="ECO:0000256" key="2">
    <source>
        <dbReference type="ARBA" id="ARBA00022475"/>
    </source>
</evidence>
<evidence type="ECO:0000256" key="7">
    <source>
        <dbReference type="ARBA" id="ARBA00023040"/>
    </source>
</evidence>
<dbReference type="Gene3D" id="1.20.1070.10">
    <property type="entry name" value="Rhodopsin 7-helix transmembrane proteins"/>
    <property type="match status" value="1"/>
</dbReference>
<dbReference type="SMART" id="SM00192">
    <property type="entry name" value="LDLa"/>
    <property type="match status" value="1"/>
</dbReference>
<dbReference type="SUPFAM" id="SSF81321">
    <property type="entry name" value="Family A G protein-coupled receptor-like"/>
    <property type="match status" value="1"/>
</dbReference>
<evidence type="ECO:0000256" key="11">
    <source>
        <dbReference type="ARBA" id="ARBA00023224"/>
    </source>
</evidence>
<keyword evidence="7 13" id="KW-0297">G-protein coupled receptor</keyword>
<organism evidence="16 17">
    <name type="scientific">Priapulus caudatus</name>
    <name type="common">Priapulid worm</name>
    <dbReference type="NCBI Taxonomy" id="37621"/>
    <lineage>
        <taxon>Eukaryota</taxon>
        <taxon>Metazoa</taxon>
        <taxon>Ecdysozoa</taxon>
        <taxon>Scalidophora</taxon>
        <taxon>Priapulida</taxon>
        <taxon>Priapulimorpha</taxon>
        <taxon>Priapulimorphida</taxon>
        <taxon>Priapulidae</taxon>
        <taxon>Priapulus</taxon>
    </lineage>
</organism>
<feature type="transmembrane region" description="Helical" evidence="14">
    <location>
        <begin position="204"/>
        <end position="229"/>
    </location>
</feature>
<dbReference type="SMART" id="SM00369">
    <property type="entry name" value="LRR_TYP"/>
    <property type="match status" value="1"/>
</dbReference>
<feature type="transmembrane region" description="Helical" evidence="14">
    <location>
        <begin position="347"/>
        <end position="371"/>
    </location>
</feature>
<evidence type="ECO:0000256" key="12">
    <source>
        <dbReference type="PROSITE-ProRule" id="PRU00124"/>
    </source>
</evidence>
<keyword evidence="6 14" id="KW-1133">Transmembrane helix</keyword>
<dbReference type="InterPro" id="IPR023415">
    <property type="entry name" value="LDLR_class-A_CS"/>
</dbReference>
<keyword evidence="5" id="KW-0677">Repeat</keyword>
<dbReference type="InterPro" id="IPR017452">
    <property type="entry name" value="GPCR_Rhodpsn_7TM"/>
</dbReference>
<dbReference type="Proteomes" id="UP000695022">
    <property type="component" value="Unplaced"/>
</dbReference>
<feature type="transmembrane region" description="Helical" evidence="14">
    <location>
        <begin position="249"/>
        <end position="266"/>
    </location>
</feature>
<comment type="subcellular location">
    <subcellularLocation>
        <location evidence="1">Cell membrane</location>
        <topology evidence="1">Multi-pass membrane protein</topology>
    </subcellularLocation>
</comment>
<gene>
    <name evidence="17" type="primary">LOC106810084</name>
</gene>
<proteinExistence type="inferred from homology"/>
<feature type="transmembrane region" description="Helical" evidence="14">
    <location>
        <begin position="159"/>
        <end position="183"/>
    </location>
</feature>
<evidence type="ECO:0000313" key="16">
    <source>
        <dbReference type="Proteomes" id="UP000695022"/>
    </source>
</evidence>
<comment type="caution">
    <text evidence="12">Lacks conserved residue(s) required for the propagation of feature annotation.</text>
</comment>
<sequence>MVDFNFVVIYVDPIQPQDYVDRVSADFSCPLGEFPCGNLSMCILQKFQCDGLEDCPNGADEAYQLCQLDVYPKQCTCKHLSYISCIDQGLTNIPEPIPANATRLVLKGNAISEINNAAFEELTNLELLFLQDNDLEDLQPGTFDGRWHTTRYESSKETLSAICIISSNSSDFLMGLYLFIIAAHDVKFRDEYMRRYARLWMDSVGCKITGVLGLLSCEVSILVLTFMSVDRFVCIVCPFGPHIVSMKHAVASMVVIWCVGLLLALLPLASVQLYGNFYGSNGICLPLHIHDPYMVGWQYSAFVFLGVNFVAFAVICVAYVGMFVSIVRTRKATTVNLDMDMSFAKRFFFIVLTDALCWIPIIITKLLAFSIDIPMELYAG</sequence>
<dbReference type="Pfam" id="PF00001">
    <property type="entry name" value="7tm_1"/>
    <property type="match status" value="1"/>
</dbReference>
<dbReference type="Pfam" id="PF00057">
    <property type="entry name" value="Ldl_recept_a"/>
    <property type="match status" value="1"/>
</dbReference>
<accession>A0ABM1E9H3</accession>
<evidence type="ECO:0000256" key="14">
    <source>
        <dbReference type="SAM" id="Phobius"/>
    </source>
</evidence>
<reference evidence="17" key="1">
    <citation type="submission" date="2025-08" db="UniProtKB">
        <authorList>
            <consortium name="RefSeq"/>
        </authorList>
    </citation>
    <scope>IDENTIFICATION</scope>
</reference>
<dbReference type="Gene3D" id="3.80.10.10">
    <property type="entry name" value="Ribonuclease Inhibitor"/>
    <property type="match status" value="1"/>
</dbReference>
<protein>
    <submittedName>
        <fullName evidence="17">Relaxin receptor 2-like</fullName>
    </submittedName>
</protein>
<evidence type="ECO:0000256" key="13">
    <source>
        <dbReference type="RuleBase" id="RU000688"/>
    </source>
</evidence>
<evidence type="ECO:0000256" key="6">
    <source>
        <dbReference type="ARBA" id="ARBA00022989"/>
    </source>
</evidence>
<dbReference type="RefSeq" id="XP_014668844.1">
    <property type="nucleotide sequence ID" value="XM_014813358.1"/>
</dbReference>
<keyword evidence="4 13" id="KW-0812">Transmembrane</keyword>
<evidence type="ECO:0000256" key="10">
    <source>
        <dbReference type="ARBA" id="ARBA00023170"/>
    </source>
</evidence>
<keyword evidence="8 14" id="KW-0472">Membrane</keyword>
<name>A0ABM1E9H3_PRICU</name>
<dbReference type="GeneID" id="106810084"/>
<evidence type="ECO:0000256" key="8">
    <source>
        <dbReference type="ARBA" id="ARBA00023136"/>
    </source>
</evidence>
<feature type="domain" description="G-protein coupled receptors family 1 profile" evidence="15">
    <location>
        <begin position="141"/>
        <end position="380"/>
    </location>
</feature>
<evidence type="ECO:0000256" key="3">
    <source>
        <dbReference type="ARBA" id="ARBA00022614"/>
    </source>
</evidence>
<feature type="transmembrane region" description="Helical" evidence="14">
    <location>
        <begin position="301"/>
        <end position="327"/>
    </location>
</feature>
<dbReference type="PANTHER" id="PTHR24372:SF80">
    <property type="entry name" value="FI21465P1-RELATED"/>
    <property type="match status" value="1"/>
</dbReference>